<dbReference type="Proteomes" id="UP000525652">
    <property type="component" value="Unassembled WGS sequence"/>
</dbReference>
<sequence>MTGLGQVMGRFKLFNWDPSVNRGRPFQRSDFYSERDFRQTAPYCLTLKPLGVDNHCAVYVPAGNDEISFFGIERKGGPDFNESDRAFLCFAQTLLGSARRLALERDKLISRKANPAALVRAGLTYREADVLTLLADGLSNQETASSLTISLETVKEHIRNIFAKTGQRNRFAASLWALKVTERDRTRSTILHLPRVVVPVRFS</sequence>
<dbReference type="PROSITE" id="PS50043">
    <property type="entry name" value="HTH_LUXR_2"/>
    <property type="match status" value="1"/>
</dbReference>
<keyword evidence="3" id="KW-0804">Transcription</keyword>
<dbReference type="PANTHER" id="PTHR44688">
    <property type="entry name" value="DNA-BINDING TRANSCRIPTIONAL ACTIVATOR DEVR_DOSR"/>
    <property type="match status" value="1"/>
</dbReference>
<evidence type="ECO:0000313" key="6">
    <source>
        <dbReference type="Proteomes" id="UP000525652"/>
    </source>
</evidence>
<comment type="caution">
    <text evidence="5">The sequence shown here is derived from an EMBL/GenBank/DDBJ whole genome shotgun (WGS) entry which is preliminary data.</text>
</comment>
<dbReference type="CDD" id="cd06170">
    <property type="entry name" value="LuxR_C_like"/>
    <property type="match status" value="1"/>
</dbReference>
<dbReference type="Pfam" id="PF00196">
    <property type="entry name" value="GerE"/>
    <property type="match status" value="1"/>
</dbReference>
<reference evidence="5 6" key="1">
    <citation type="submission" date="2020-07" db="EMBL/GenBank/DDBJ databases">
        <authorList>
            <person name="Feng X."/>
        </authorList>
    </citation>
    <scope>NUCLEOTIDE SEQUENCE [LARGE SCALE GENOMIC DNA]</scope>
    <source>
        <strain evidence="5 6">JCM14086</strain>
    </source>
</reference>
<dbReference type="PRINTS" id="PR00038">
    <property type="entry name" value="HTHLUXR"/>
</dbReference>
<organism evidence="5 6">
    <name type="scientific">Puniceicoccus vermicola</name>
    <dbReference type="NCBI Taxonomy" id="388746"/>
    <lineage>
        <taxon>Bacteria</taxon>
        <taxon>Pseudomonadati</taxon>
        <taxon>Verrucomicrobiota</taxon>
        <taxon>Opitutia</taxon>
        <taxon>Puniceicoccales</taxon>
        <taxon>Puniceicoccaceae</taxon>
        <taxon>Puniceicoccus</taxon>
    </lineage>
</organism>
<keyword evidence="2" id="KW-0238">DNA-binding</keyword>
<evidence type="ECO:0000256" key="3">
    <source>
        <dbReference type="ARBA" id="ARBA00023163"/>
    </source>
</evidence>
<keyword evidence="1" id="KW-0805">Transcription regulation</keyword>
<dbReference type="AlphaFoldDB" id="A0A7X1B2I2"/>
<dbReference type="InterPro" id="IPR016032">
    <property type="entry name" value="Sig_transdc_resp-reg_C-effctor"/>
</dbReference>
<feature type="domain" description="HTH luxR-type" evidence="4">
    <location>
        <begin position="114"/>
        <end position="181"/>
    </location>
</feature>
<evidence type="ECO:0000256" key="1">
    <source>
        <dbReference type="ARBA" id="ARBA00023015"/>
    </source>
</evidence>
<dbReference type="PANTHER" id="PTHR44688:SF16">
    <property type="entry name" value="DNA-BINDING TRANSCRIPTIONAL ACTIVATOR DEVR_DOSR"/>
    <property type="match status" value="1"/>
</dbReference>
<dbReference type="InterPro" id="IPR000792">
    <property type="entry name" value="Tscrpt_reg_LuxR_C"/>
</dbReference>
<dbReference type="GO" id="GO:0006355">
    <property type="term" value="P:regulation of DNA-templated transcription"/>
    <property type="evidence" value="ECO:0007669"/>
    <property type="project" value="InterPro"/>
</dbReference>
<dbReference type="InterPro" id="IPR036388">
    <property type="entry name" value="WH-like_DNA-bd_sf"/>
</dbReference>
<accession>A0A7X1B2I2</accession>
<evidence type="ECO:0000259" key="4">
    <source>
        <dbReference type="PROSITE" id="PS50043"/>
    </source>
</evidence>
<keyword evidence="6" id="KW-1185">Reference proteome</keyword>
<gene>
    <name evidence="5" type="ORF">H5P30_16515</name>
</gene>
<name>A0A7X1B2I2_9BACT</name>
<dbReference type="SUPFAM" id="SSF46894">
    <property type="entry name" value="C-terminal effector domain of the bipartite response regulators"/>
    <property type="match status" value="1"/>
</dbReference>
<dbReference type="SMART" id="SM00421">
    <property type="entry name" value="HTH_LUXR"/>
    <property type="match status" value="1"/>
</dbReference>
<dbReference type="EMBL" id="JACHVA010000126">
    <property type="protein sequence ID" value="MBC2603388.1"/>
    <property type="molecule type" value="Genomic_DNA"/>
</dbReference>
<proteinExistence type="predicted"/>
<protein>
    <submittedName>
        <fullName evidence="5">Helix-turn-helix transcriptional regulator</fullName>
    </submittedName>
</protein>
<dbReference type="Gene3D" id="1.10.10.10">
    <property type="entry name" value="Winged helix-like DNA-binding domain superfamily/Winged helix DNA-binding domain"/>
    <property type="match status" value="1"/>
</dbReference>
<dbReference type="GO" id="GO:0003677">
    <property type="term" value="F:DNA binding"/>
    <property type="evidence" value="ECO:0007669"/>
    <property type="project" value="UniProtKB-KW"/>
</dbReference>
<evidence type="ECO:0000313" key="5">
    <source>
        <dbReference type="EMBL" id="MBC2603388.1"/>
    </source>
</evidence>
<evidence type="ECO:0000256" key="2">
    <source>
        <dbReference type="ARBA" id="ARBA00023125"/>
    </source>
</evidence>